<feature type="compositionally biased region" description="Basic and acidic residues" evidence="1">
    <location>
        <begin position="845"/>
        <end position="854"/>
    </location>
</feature>
<feature type="compositionally biased region" description="Basic and acidic residues" evidence="1">
    <location>
        <begin position="339"/>
        <end position="361"/>
    </location>
</feature>
<name>A0A9R1TWY9_9HYME</name>
<protein>
    <submittedName>
        <fullName evidence="4">Biorientation of chromosomes in cell division protein 1-like 1</fullName>
    </submittedName>
</protein>
<feature type="region of interest" description="Disordered" evidence="1">
    <location>
        <begin position="139"/>
        <end position="278"/>
    </location>
</feature>
<evidence type="ECO:0000313" key="4">
    <source>
        <dbReference type="RefSeq" id="XP_011299594.1"/>
    </source>
</evidence>
<feature type="compositionally biased region" description="Basic and acidic residues" evidence="1">
    <location>
        <begin position="871"/>
        <end position="880"/>
    </location>
</feature>
<proteinExistence type="predicted"/>
<dbReference type="GO" id="GO:0048188">
    <property type="term" value="C:Set1C/COMPASS complex"/>
    <property type="evidence" value="ECO:0007669"/>
    <property type="project" value="TreeGrafter"/>
</dbReference>
<reference evidence="4" key="1">
    <citation type="submission" date="2025-08" db="UniProtKB">
        <authorList>
            <consortium name="RefSeq"/>
        </authorList>
    </citation>
    <scope>IDENTIFICATION</scope>
    <source>
        <strain evidence="4">USDA-PBARC FA_bdor</strain>
        <tissue evidence="4">Whole organism</tissue>
    </source>
</reference>
<feature type="compositionally biased region" description="Basic and acidic residues" evidence="1">
    <location>
        <begin position="679"/>
        <end position="705"/>
    </location>
</feature>
<feature type="region of interest" description="Disordered" evidence="1">
    <location>
        <begin position="843"/>
        <end position="880"/>
    </location>
</feature>
<dbReference type="PANTHER" id="PTHR31532:SF10">
    <property type="entry name" value="BIORIENTATION OF CHROMOSOMES IN CELL DIVISION PROTEIN 1-LIKE 1"/>
    <property type="match status" value="1"/>
</dbReference>
<dbReference type="PANTHER" id="PTHR31532">
    <property type="entry name" value="BIORIENTATION OF CHROMOSOMES IN CELL DIVISION 1 FAMILY MEMBER"/>
    <property type="match status" value="1"/>
</dbReference>
<evidence type="ECO:0000259" key="2">
    <source>
        <dbReference type="Pfam" id="PF05205"/>
    </source>
</evidence>
<sequence length="1223" mass="137848">MNLGLGSTLLPGDPRLIDHIVGEVKSQGIFDQFRKECIADVDTKPAYQNLRTRVESSVNSFLSKQRWRADLNKNQLRETLRKHISDGPYLDTGVERIVDQVVNPKIYSVFMPQVEDVVYEFLGLEKPRREKNGACGFKDLLPKDLDPVSPESDKNSLKDISLDSVDANLSAPLEDNDSTVKRESEAEVKMETKLEDFSHLENDISNGKIEEDAERSVGEPMDLEGNTPPPPGVKDSVQSEEREQDDEDEEEEEDSPVFEPIDIMNLNESNISNDSHLSGISELTSHRSRSLDFSNELSRDHFDFSNQDSQLSKVSSDSRLSIVTDFGSSNQPTTPLADIQKDENSKDKFSKDNFKAIRGEGDDSGGLQMRDNKIDGNKQKESLVEMKDGSDTRSSRTNLSSKESSRDGMERIEHRIKEKRSSERSKVSKEGSQFRESRSHRNREKDKRKSSHSEGKAEGYEKYKSRDKSENSRDSSEKVRDTKESKDTPTKLKEEKPKESPSKEGKDLKDIYKEKIRELREKKELTEKEKLGKEGRESSKDTKSSKEGKDKRDPSRDKEKRRNSSSRTRSSRHESRSSKSSREDSKSTKTEKEKNKREESHRSKDSKSRSQSESNDKSDKSDKSDPKKSSKSEKEDKPEVKQDVKSSQKSSKRDSKSDSRSSDRSEKRDESKDKRRKEEKKSKSKDDHSSLRKGSNDRRSSDRDGSSGSSGRGSQKSSSSPSTSSSKPSSSSLVKDSSTTSNSNSETSDGLDDNQTEESKPADPQVPETSGSKIDSQEEKVTEEPEETNTRRVDPGHSEISLPLKKRPLQSDDLTSRANEAAIKKPKFARNFAEAKKMMKIRKKIEREHLKDQSPVDGRSSASEVSEASEAEDKVSPLLADEERAQIIEVKAENEDVPCPGTKYNPNLEEGSKVILAADEILNTEIVAKLNTKSTLSEMELSIRQSLTEMISDRTHEESTGKSVETVGSHEEKPSTSGEELKIKIEVKEEIEWTEEEAGTSAPDELDEKREKEREQPEKPPKKEHLEPPDYLATPGTSSTTQGLSDDEEDVRYFLVDNERLNRFTQFMNSIGLTEESLRTHPDKPILVPESQAMAPPQPKRKYSTSPLSDILLNNSNNNNDGHKLEATIYEEEGQPSAKRKKMGRPKKMRPSGNSTSPQMNGENFVLPMSPESDVSVTSDKIIGSLKDERRPRGSSQRYTSDDLYKPRPLFASSSRRSRRSNP</sequence>
<feature type="compositionally biased region" description="Basic and acidic residues" evidence="1">
    <location>
        <begin position="178"/>
        <end position="217"/>
    </location>
</feature>
<feature type="compositionally biased region" description="Basic and acidic residues" evidence="1">
    <location>
        <begin position="775"/>
        <end position="797"/>
    </location>
</feature>
<feature type="compositionally biased region" description="Basic and acidic residues" evidence="1">
    <location>
        <begin position="370"/>
        <end position="394"/>
    </location>
</feature>
<dbReference type="GeneID" id="105264431"/>
<evidence type="ECO:0000256" key="1">
    <source>
        <dbReference type="SAM" id="MobiDB-lite"/>
    </source>
</evidence>
<dbReference type="OrthoDB" id="7605699at2759"/>
<feature type="region of interest" description="Disordered" evidence="1">
    <location>
        <begin position="947"/>
        <end position="1048"/>
    </location>
</feature>
<feature type="compositionally biased region" description="Basic and acidic residues" evidence="1">
    <location>
        <begin position="140"/>
        <end position="161"/>
    </location>
</feature>
<feature type="compositionally biased region" description="Basic residues" evidence="1">
    <location>
        <begin position="1138"/>
        <end position="1150"/>
    </location>
</feature>
<feature type="compositionally biased region" description="Basic and acidic residues" evidence="1">
    <location>
        <begin position="968"/>
        <end position="991"/>
    </location>
</feature>
<dbReference type="Proteomes" id="UP000694866">
    <property type="component" value="Unplaced"/>
</dbReference>
<feature type="region of interest" description="Disordered" evidence="1">
    <location>
        <begin position="323"/>
        <end position="828"/>
    </location>
</feature>
<dbReference type="KEGG" id="fas:105264431"/>
<dbReference type="GO" id="GO:0031297">
    <property type="term" value="P:replication fork processing"/>
    <property type="evidence" value="ECO:0007669"/>
    <property type="project" value="TreeGrafter"/>
</dbReference>
<gene>
    <name evidence="4" type="primary">LOC105264431</name>
</gene>
<dbReference type="AlphaFoldDB" id="A0A9R1TWY9"/>
<dbReference type="RefSeq" id="XP_011299594.1">
    <property type="nucleotide sequence ID" value="XM_011301292.1"/>
</dbReference>
<feature type="compositionally biased region" description="Polar residues" evidence="1">
    <location>
        <begin position="1152"/>
        <end position="1162"/>
    </location>
</feature>
<feature type="compositionally biased region" description="Basic and acidic residues" evidence="1">
    <location>
        <begin position="403"/>
        <end position="562"/>
    </location>
</feature>
<feature type="compositionally biased region" description="Polar residues" evidence="1">
    <location>
        <begin position="266"/>
        <end position="278"/>
    </location>
</feature>
<evidence type="ECO:0000313" key="3">
    <source>
        <dbReference type="Proteomes" id="UP000694866"/>
    </source>
</evidence>
<feature type="compositionally biased region" description="Low complexity" evidence="1">
    <location>
        <begin position="706"/>
        <end position="748"/>
    </location>
</feature>
<dbReference type="InterPro" id="IPR055264">
    <property type="entry name" value="BOD1/SHG1_dom"/>
</dbReference>
<feature type="compositionally biased region" description="Polar residues" evidence="1">
    <location>
        <begin position="323"/>
        <end position="334"/>
    </location>
</feature>
<feature type="region of interest" description="Disordered" evidence="1">
    <location>
        <begin position="1075"/>
        <end position="1223"/>
    </location>
</feature>
<keyword evidence="3" id="KW-1185">Reference proteome</keyword>
<feature type="compositionally biased region" description="Acidic residues" evidence="1">
    <location>
        <begin position="242"/>
        <end position="256"/>
    </location>
</feature>
<feature type="compositionally biased region" description="Polar residues" evidence="1">
    <location>
        <begin position="1035"/>
        <end position="1044"/>
    </location>
</feature>
<feature type="compositionally biased region" description="Basic and acidic residues" evidence="1">
    <location>
        <begin position="571"/>
        <end position="673"/>
    </location>
</feature>
<feature type="compositionally biased region" description="Basic and acidic residues" evidence="1">
    <location>
        <begin position="1007"/>
        <end position="1028"/>
    </location>
</feature>
<accession>A0A9R1TWY9</accession>
<feature type="domain" description="BOD1/SHG1" evidence="2">
    <location>
        <begin position="20"/>
        <end position="115"/>
    </location>
</feature>
<dbReference type="Pfam" id="PF05205">
    <property type="entry name" value="COMPASS-Shg1"/>
    <property type="match status" value="1"/>
</dbReference>
<organism evidence="3 4">
    <name type="scientific">Fopius arisanus</name>
    <dbReference type="NCBI Taxonomy" id="64838"/>
    <lineage>
        <taxon>Eukaryota</taxon>
        <taxon>Metazoa</taxon>
        <taxon>Ecdysozoa</taxon>
        <taxon>Arthropoda</taxon>
        <taxon>Hexapoda</taxon>
        <taxon>Insecta</taxon>
        <taxon>Pterygota</taxon>
        <taxon>Neoptera</taxon>
        <taxon>Endopterygota</taxon>
        <taxon>Hymenoptera</taxon>
        <taxon>Apocrita</taxon>
        <taxon>Ichneumonoidea</taxon>
        <taxon>Braconidae</taxon>
        <taxon>Opiinae</taxon>
        <taxon>Fopius</taxon>
    </lineage>
</organism>
<feature type="compositionally biased region" description="Basic and acidic residues" evidence="1">
    <location>
        <begin position="951"/>
        <end position="960"/>
    </location>
</feature>